<keyword evidence="2" id="KW-1185">Reference proteome</keyword>
<proteinExistence type="predicted"/>
<dbReference type="AlphaFoldDB" id="A0A9N9UTT2"/>
<reference evidence="2" key="1">
    <citation type="submission" date="2019-06" db="EMBL/GenBank/DDBJ databases">
        <authorList>
            <person name="Broberg M."/>
        </authorList>
    </citation>
    <scope>NUCLEOTIDE SEQUENCE [LARGE SCALE GENOMIC DNA]</scope>
</reference>
<reference evidence="1 2" key="2">
    <citation type="submission" date="2021-10" db="EMBL/GenBank/DDBJ databases">
        <authorList>
            <person name="Piombo E."/>
        </authorList>
    </citation>
    <scope>NUCLEOTIDE SEQUENCE [LARGE SCALE GENOMIC DNA]</scope>
</reference>
<name>A0A9N9UTT2_9HYPO</name>
<dbReference type="Proteomes" id="UP000754883">
    <property type="component" value="Unassembled WGS sequence"/>
</dbReference>
<dbReference type="SUPFAM" id="SSF51182">
    <property type="entry name" value="RmlC-like cupins"/>
    <property type="match status" value="1"/>
</dbReference>
<evidence type="ECO:0008006" key="3">
    <source>
        <dbReference type="Google" id="ProtNLM"/>
    </source>
</evidence>
<dbReference type="InterPro" id="IPR014710">
    <property type="entry name" value="RmlC-like_jellyroll"/>
</dbReference>
<dbReference type="Gene3D" id="2.60.120.10">
    <property type="entry name" value="Jelly Rolls"/>
    <property type="match status" value="1"/>
</dbReference>
<protein>
    <recommendedName>
        <fullName evidence="3">Cupin 2 conserved barrel domain-containing protein</fullName>
    </recommendedName>
</protein>
<dbReference type="OrthoDB" id="9976870at2759"/>
<dbReference type="EMBL" id="CABFNO020001564">
    <property type="protein sequence ID" value="CAH0003348.1"/>
    <property type="molecule type" value="Genomic_DNA"/>
</dbReference>
<dbReference type="InterPro" id="IPR011051">
    <property type="entry name" value="RmlC_Cupin_sf"/>
</dbReference>
<feature type="non-terminal residue" evidence="1">
    <location>
        <position position="1"/>
    </location>
</feature>
<sequence>MPHAWQLWLSPRPSRTPTNSKAQIYGAHDAVLFEFIRQEGNREVVRETHHIDNKIVKDGLSGPPIHIHMFQDEYFQIESGVIAVQRGCETIVASQGDGIIMIPAGTRHRFWAHSSGAEDLVFKVWAQPQGLERGFDEKFIRNLIGYSRDCQRANMEPSPFQLMLFAEASGTVASPPFWLPIWFLKSVQRVLAYGIGGFLLGYKDGYPEYSDACAGSDSH</sequence>
<evidence type="ECO:0000313" key="2">
    <source>
        <dbReference type="Proteomes" id="UP000754883"/>
    </source>
</evidence>
<evidence type="ECO:0000313" key="1">
    <source>
        <dbReference type="EMBL" id="CAH0003348.1"/>
    </source>
</evidence>
<organism evidence="1 2">
    <name type="scientific">Clonostachys byssicola</name>
    <dbReference type="NCBI Taxonomy" id="160290"/>
    <lineage>
        <taxon>Eukaryota</taxon>
        <taxon>Fungi</taxon>
        <taxon>Dikarya</taxon>
        <taxon>Ascomycota</taxon>
        <taxon>Pezizomycotina</taxon>
        <taxon>Sordariomycetes</taxon>
        <taxon>Hypocreomycetidae</taxon>
        <taxon>Hypocreales</taxon>
        <taxon>Bionectriaceae</taxon>
        <taxon>Clonostachys</taxon>
    </lineage>
</organism>
<gene>
    <name evidence="1" type="ORF">CBYS24578_00014528</name>
</gene>
<comment type="caution">
    <text evidence="1">The sequence shown here is derived from an EMBL/GenBank/DDBJ whole genome shotgun (WGS) entry which is preliminary data.</text>
</comment>
<accession>A0A9N9UTT2</accession>